<protein>
    <submittedName>
        <fullName evidence="2">Uncharacterized protein</fullName>
    </submittedName>
</protein>
<reference evidence="2 3" key="1">
    <citation type="journal article" date="2014" name="PLoS Genet.">
        <title>Phylogenetically driven sequencing of extremely halophilic archaea reveals strategies for static and dynamic osmo-response.</title>
        <authorList>
            <person name="Becker E.A."/>
            <person name="Seitzer P.M."/>
            <person name="Tritt A."/>
            <person name="Larsen D."/>
            <person name="Krusor M."/>
            <person name="Yao A.I."/>
            <person name="Wu D."/>
            <person name="Madern D."/>
            <person name="Eisen J.A."/>
            <person name="Darling A.E."/>
            <person name="Facciotti M.T."/>
        </authorList>
    </citation>
    <scope>NUCLEOTIDE SEQUENCE [LARGE SCALE GENOMIC DNA]</scope>
    <source>
        <strain evidence="2 3">JCM 14089</strain>
    </source>
</reference>
<dbReference type="RefSeq" id="WP_008161921.1">
    <property type="nucleotide sequence ID" value="NZ_AOHX01000037.1"/>
</dbReference>
<feature type="transmembrane region" description="Helical" evidence="1">
    <location>
        <begin position="66"/>
        <end position="84"/>
    </location>
</feature>
<keyword evidence="1" id="KW-0472">Membrane</keyword>
<keyword evidence="1" id="KW-1133">Transmembrane helix</keyword>
<organism evidence="2 3">
    <name type="scientific">Natronorubrum sulfidifaciens JCM 14089</name>
    <dbReference type="NCBI Taxonomy" id="1230460"/>
    <lineage>
        <taxon>Archaea</taxon>
        <taxon>Methanobacteriati</taxon>
        <taxon>Methanobacteriota</taxon>
        <taxon>Stenosarchaea group</taxon>
        <taxon>Halobacteria</taxon>
        <taxon>Halobacteriales</taxon>
        <taxon>Natrialbaceae</taxon>
        <taxon>Natronorubrum</taxon>
    </lineage>
</organism>
<evidence type="ECO:0000313" key="3">
    <source>
        <dbReference type="Proteomes" id="UP000011661"/>
    </source>
</evidence>
<dbReference type="EMBL" id="AOHX01000037">
    <property type="protein sequence ID" value="ELY44978.1"/>
    <property type="molecule type" value="Genomic_DNA"/>
</dbReference>
<feature type="transmembrane region" description="Helical" evidence="1">
    <location>
        <begin position="96"/>
        <end position="115"/>
    </location>
</feature>
<dbReference type="eggNOG" id="arCOG11207">
    <property type="taxonomic scope" value="Archaea"/>
</dbReference>
<name>L9W9H9_9EURY</name>
<dbReference type="InterPro" id="IPR058307">
    <property type="entry name" value="DUF7994"/>
</dbReference>
<gene>
    <name evidence="2" type="ORF">C495_08545</name>
</gene>
<dbReference type="Pfam" id="PF25957">
    <property type="entry name" value="DUF7994"/>
    <property type="match status" value="1"/>
</dbReference>
<evidence type="ECO:0000313" key="2">
    <source>
        <dbReference type="EMBL" id="ELY44978.1"/>
    </source>
</evidence>
<accession>L9W9H9</accession>
<feature type="transmembrane region" description="Helical" evidence="1">
    <location>
        <begin position="135"/>
        <end position="155"/>
    </location>
</feature>
<sequence>MRRRFEPWFGGGLLVLTAGFLAVFGHDAFSDPITAALLSGLAAAATLSIIGGTVDSIPVGSRRLSWNVFLGIADIILALVLVLSSVHTLQTGGIDALLFATAATVGAGSLVWMGLQTARGSRYVDLEAEPSRARLVAITALAIGSMVVGSLLVTVI</sequence>
<evidence type="ECO:0000256" key="1">
    <source>
        <dbReference type="SAM" id="Phobius"/>
    </source>
</evidence>
<keyword evidence="3" id="KW-1185">Reference proteome</keyword>
<dbReference type="Proteomes" id="UP000011661">
    <property type="component" value="Unassembled WGS sequence"/>
</dbReference>
<feature type="transmembrane region" description="Helical" evidence="1">
    <location>
        <begin position="35"/>
        <end position="54"/>
    </location>
</feature>
<dbReference type="AlphaFoldDB" id="L9W9H9"/>
<proteinExistence type="predicted"/>
<dbReference type="OrthoDB" id="187657at2157"/>
<comment type="caution">
    <text evidence="2">The sequence shown here is derived from an EMBL/GenBank/DDBJ whole genome shotgun (WGS) entry which is preliminary data.</text>
</comment>
<keyword evidence="1" id="KW-0812">Transmembrane</keyword>
<dbReference type="PATRIC" id="fig|1230460.4.peg.1727"/>